<keyword evidence="1" id="KW-0479">Metal-binding</keyword>
<dbReference type="SUPFAM" id="SSF50692">
    <property type="entry name" value="ADC-like"/>
    <property type="match status" value="1"/>
</dbReference>
<proteinExistence type="predicted"/>
<evidence type="ECO:0000256" key="3">
    <source>
        <dbReference type="ARBA" id="ARBA00022729"/>
    </source>
</evidence>
<dbReference type="Gene3D" id="3.40.228.10">
    <property type="entry name" value="Dimethylsulfoxide Reductase, domain 2"/>
    <property type="match status" value="1"/>
</dbReference>
<reference evidence="6" key="1">
    <citation type="submission" date="2021-11" db="EMBL/GenBank/DDBJ databases">
        <title>A Novel Adlercreutzia Species, isolated from a Allomyrina dichotoma larva feces.</title>
        <authorList>
            <person name="Suh M.K."/>
        </authorList>
    </citation>
    <scope>NUCLEOTIDE SEQUENCE</scope>
    <source>
        <strain evidence="6">JBNU-10</strain>
    </source>
</reference>
<dbReference type="EMBL" id="JAJMLW010000001">
    <property type="protein sequence ID" value="MCI2241200.1"/>
    <property type="molecule type" value="Genomic_DNA"/>
</dbReference>
<evidence type="ECO:0000313" key="7">
    <source>
        <dbReference type="Proteomes" id="UP001430755"/>
    </source>
</evidence>
<keyword evidence="2" id="KW-0500">Molybdenum</keyword>
<accession>A0ABS9WF56</accession>
<comment type="caution">
    <text evidence="6">The sequence shown here is derived from an EMBL/GenBank/DDBJ whole genome shotgun (WGS) entry which is preliminary data.</text>
</comment>
<dbReference type="Gene3D" id="2.40.40.20">
    <property type="match status" value="1"/>
</dbReference>
<evidence type="ECO:0000259" key="5">
    <source>
        <dbReference type="Pfam" id="PF01568"/>
    </source>
</evidence>
<dbReference type="SUPFAM" id="SSF53706">
    <property type="entry name" value="Formate dehydrogenase/DMSO reductase, domains 1-3"/>
    <property type="match status" value="1"/>
</dbReference>
<dbReference type="Pfam" id="PF01568">
    <property type="entry name" value="Molydop_binding"/>
    <property type="match status" value="1"/>
</dbReference>
<name>A0ABS9WF56_9ACTN</name>
<dbReference type="Proteomes" id="UP001430755">
    <property type="component" value="Unassembled WGS sequence"/>
</dbReference>
<dbReference type="PANTHER" id="PTHR43742:SF9">
    <property type="entry name" value="TETRATHIONATE REDUCTASE SUBUNIT A"/>
    <property type="match status" value="1"/>
</dbReference>
<organism evidence="6 7">
    <name type="scientific">Adlercreutzia faecimuris</name>
    <dbReference type="NCBI Taxonomy" id="2897341"/>
    <lineage>
        <taxon>Bacteria</taxon>
        <taxon>Bacillati</taxon>
        <taxon>Actinomycetota</taxon>
        <taxon>Coriobacteriia</taxon>
        <taxon>Eggerthellales</taxon>
        <taxon>Eggerthellaceae</taxon>
        <taxon>Adlercreutzia</taxon>
    </lineage>
</organism>
<keyword evidence="7" id="KW-1185">Reference proteome</keyword>
<dbReference type="RefSeq" id="WP_242163113.1">
    <property type="nucleotide sequence ID" value="NZ_JAJMLW010000001.1"/>
</dbReference>
<evidence type="ECO:0000313" key="6">
    <source>
        <dbReference type="EMBL" id="MCI2241200.1"/>
    </source>
</evidence>
<gene>
    <name evidence="6" type="ORF">LPT13_02385</name>
</gene>
<dbReference type="Gene3D" id="3.40.50.740">
    <property type="match status" value="1"/>
</dbReference>
<dbReference type="InterPro" id="IPR009010">
    <property type="entry name" value="Asp_de-COase-like_dom_sf"/>
</dbReference>
<protein>
    <submittedName>
        <fullName evidence="6">Molybdopterin-dependent oxidoreductase</fullName>
    </submittedName>
</protein>
<sequence>MRALTDTGNALEPDLEECEYVLWMGTFPGSNGKSMQSIAKQVAERLAQGKCKMDVIDPVLGNGNVTPTMEGINWIPIKPATNGAFCSAVVRWMIENDAYAADLLAAPNYAAGMAAGFASFTNASHLVIVDDANPNNRKLMRAADAGLETPPADPEAKTQPTYYVVIDEATGQPALHTASDRALLDWEGEVNGVKVRTGFSLLREPIFERDMDEYAEITGVSRGEIERIAREFTSHGVKSSTRAAGSTCAQTGFDASMGFRTLNTMIGCNQMIGGNVPFGLAPTSTGDGPRYKLGAVKGKPDVSTKNATYISRTARPWQKTDEYAARVAAGEKDPQPKLPWYPAGVASDNQALFSVVNQYPYQAKIMMTWMNNVIQNTPNGLRAAVTERLADPAVVPLHIACDVVVGELAQYADYIVPDTNPFESFGVVAPQGHWHGKGAGVRWQAKVPGTMELPDGRYASFEAFICDVGRACGVPGFGDDAIAGADGSSWALDDVADYFLKAVANLAYAEPVIDDISDEEARMQGLDDLPASWKAAVTAEEWPKVLKALSRGGRFYPVFTRVGKDGRSGYAKEYQSFVYSELRATNKNPYSGTFACGTLGYTPESFANWSPMSEWYSPEEYPFAAANYKPRFRTVTMEANSPIMRDLCAENYLEISLEDAAALGIRDGDRIRATTPAGDVMEAPAMVRAGVAAGTIGIAHGYGHEAYGAQDVDIDGAMTKGNPAIGSGFNIQQVVDPVVAKDGVLYGAADNDGSTPLRNGGMFKIEKA</sequence>
<dbReference type="PANTHER" id="PTHR43742">
    <property type="entry name" value="TRIMETHYLAMINE-N-OXIDE REDUCTASE"/>
    <property type="match status" value="1"/>
</dbReference>
<dbReference type="InterPro" id="IPR006657">
    <property type="entry name" value="MoPterin_dinucl-bd_dom"/>
</dbReference>
<keyword evidence="1" id="KW-0408">Iron</keyword>
<evidence type="ECO:0000256" key="4">
    <source>
        <dbReference type="ARBA" id="ARBA00023002"/>
    </source>
</evidence>
<evidence type="ECO:0000256" key="1">
    <source>
        <dbReference type="ARBA" id="ARBA00022485"/>
    </source>
</evidence>
<dbReference type="InterPro" id="IPR050612">
    <property type="entry name" value="Prok_Mopterin_Oxidored"/>
</dbReference>
<keyword evidence="3" id="KW-0732">Signal</keyword>
<keyword evidence="1" id="KW-0411">Iron-sulfur</keyword>
<feature type="domain" description="Molybdopterin dinucleotide-binding" evidence="5">
    <location>
        <begin position="628"/>
        <end position="708"/>
    </location>
</feature>
<evidence type="ECO:0000256" key="2">
    <source>
        <dbReference type="ARBA" id="ARBA00022505"/>
    </source>
</evidence>
<keyword evidence="4" id="KW-0560">Oxidoreductase</keyword>
<keyword evidence="1" id="KW-0004">4Fe-4S</keyword>